<evidence type="ECO:0000256" key="1">
    <source>
        <dbReference type="ARBA" id="ARBA00004861"/>
    </source>
</evidence>
<dbReference type="CDD" id="cd04725">
    <property type="entry name" value="OMP_decarboxylase_like"/>
    <property type="match status" value="1"/>
</dbReference>
<dbReference type="PANTHER" id="PTHR43375:SF1">
    <property type="entry name" value="OROTIDINE 5'-PHOSPHATE DECARBOXYLASE"/>
    <property type="match status" value="1"/>
</dbReference>
<feature type="domain" description="Orotidine 5'-phosphate decarboxylase" evidence="8">
    <location>
        <begin position="16"/>
        <end position="262"/>
    </location>
</feature>
<comment type="catalytic activity">
    <reaction evidence="6 7">
        <text>orotidine 5'-phosphate + H(+) = UMP + CO2</text>
        <dbReference type="Rhea" id="RHEA:11596"/>
        <dbReference type="ChEBI" id="CHEBI:15378"/>
        <dbReference type="ChEBI" id="CHEBI:16526"/>
        <dbReference type="ChEBI" id="CHEBI:57538"/>
        <dbReference type="ChEBI" id="CHEBI:57865"/>
        <dbReference type="EC" id="4.1.1.23"/>
    </reaction>
</comment>
<evidence type="ECO:0000256" key="7">
    <source>
        <dbReference type="HAMAP-Rule" id="MF_01215"/>
    </source>
</evidence>
<dbReference type="Proteomes" id="UP001183176">
    <property type="component" value="Unassembled WGS sequence"/>
</dbReference>
<dbReference type="InterPro" id="IPR011995">
    <property type="entry name" value="OMPdecase_type-2"/>
</dbReference>
<dbReference type="InterPro" id="IPR011060">
    <property type="entry name" value="RibuloseP-bd_barrel"/>
</dbReference>
<evidence type="ECO:0000256" key="4">
    <source>
        <dbReference type="ARBA" id="ARBA00022975"/>
    </source>
</evidence>
<keyword evidence="4 7" id="KW-0665">Pyrimidine biosynthesis</keyword>
<feature type="active site" description="Proton donor" evidence="7">
    <location>
        <position position="95"/>
    </location>
</feature>
<proteinExistence type="inferred from homology"/>
<dbReference type="NCBIfam" id="TIGR02127">
    <property type="entry name" value="pyrF_sub2"/>
    <property type="match status" value="1"/>
</dbReference>
<keyword evidence="10" id="KW-1185">Reference proteome</keyword>
<dbReference type="HAMAP" id="MF_01215">
    <property type="entry name" value="OMPdecase_type2"/>
    <property type="match status" value="1"/>
</dbReference>
<evidence type="ECO:0000256" key="2">
    <source>
        <dbReference type="ARBA" id="ARBA00008847"/>
    </source>
</evidence>
<dbReference type="PANTHER" id="PTHR43375">
    <property type="entry name" value="OROTIDINE 5'-PHOSPHATE DECARBOXYLASE"/>
    <property type="match status" value="1"/>
</dbReference>
<keyword evidence="5 7" id="KW-0456">Lyase</keyword>
<keyword evidence="3 7" id="KW-0210">Decarboxylase</keyword>
<evidence type="ECO:0000256" key="6">
    <source>
        <dbReference type="ARBA" id="ARBA00049157"/>
    </source>
</evidence>
<comment type="similarity">
    <text evidence="2 7">Belongs to the OMP decarboxylase family. Type 2 subfamily.</text>
</comment>
<evidence type="ECO:0000256" key="3">
    <source>
        <dbReference type="ARBA" id="ARBA00022793"/>
    </source>
</evidence>
<evidence type="ECO:0000259" key="8">
    <source>
        <dbReference type="SMART" id="SM00934"/>
    </source>
</evidence>
<dbReference type="PROSITE" id="PS00156">
    <property type="entry name" value="OMPDECASE"/>
    <property type="match status" value="1"/>
</dbReference>
<dbReference type="EMBL" id="JAVREH010000001">
    <property type="protein sequence ID" value="MDT0260001.1"/>
    <property type="molecule type" value="Genomic_DNA"/>
</dbReference>
<comment type="caution">
    <text evidence="9">The sequence shown here is derived from an EMBL/GenBank/DDBJ whole genome shotgun (WGS) entry which is preliminary data.</text>
</comment>
<evidence type="ECO:0000313" key="9">
    <source>
        <dbReference type="EMBL" id="MDT0260001.1"/>
    </source>
</evidence>
<sequence length="275" mass="28608">MTFGARLDKALTARGSACIGIDPHPALLTQWGLVDDLVSLERFALTCVEAFAPVAAVVKPQSAFFERFGSRGVAVLERTIAEARNAGALVLLDVKRGDIGSTMAAYAQAYLDPASSLAVDALTLSPYLGVGSLDPAFDLAAQHDAGVFTLALTSNKEGPQVQHARLSDGRTVAQSVIDELAERNRDAVPLGSFGVVVGATIGESVAELGELNGPYLVPGIGSQGGTVDDVRRIFGAALPAVLPSVSREVLRAGPDVPALRSAAERVIADFTFLRA</sequence>
<dbReference type="Gene3D" id="3.20.20.70">
    <property type="entry name" value="Aldolase class I"/>
    <property type="match status" value="1"/>
</dbReference>
<dbReference type="InterPro" id="IPR001754">
    <property type="entry name" value="OMPdeCOase_dom"/>
</dbReference>
<evidence type="ECO:0000256" key="5">
    <source>
        <dbReference type="ARBA" id="ARBA00023239"/>
    </source>
</evidence>
<gene>
    <name evidence="7 9" type="primary">pyrF</name>
    <name evidence="9" type="ORF">RM423_01185</name>
</gene>
<organism evidence="9 10">
    <name type="scientific">Jatrophihabitans lederbergiae</name>
    <dbReference type="NCBI Taxonomy" id="3075547"/>
    <lineage>
        <taxon>Bacteria</taxon>
        <taxon>Bacillati</taxon>
        <taxon>Actinomycetota</taxon>
        <taxon>Actinomycetes</taxon>
        <taxon>Jatrophihabitantales</taxon>
        <taxon>Jatrophihabitantaceae</taxon>
        <taxon>Jatrophihabitans</taxon>
    </lineage>
</organism>
<reference evidence="10" key="1">
    <citation type="submission" date="2023-07" db="EMBL/GenBank/DDBJ databases">
        <title>30 novel species of actinomycetes from the DSMZ collection.</title>
        <authorList>
            <person name="Nouioui I."/>
        </authorList>
    </citation>
    <scope>NUCLEOTIDE SEQUENCE [LARGE SCALE GENOMIC DNA]</scope>
    <source>
        <strain evidence="10">DSM 44399</strain>
    </source>
</reference>
<dbReference type="GO" id="GO:0004590">
    <property type="term" value="F:orotidine-5'-phosphate decarboxylase activity"/>
    <property type="evidence" value="ECO:0007669"/>
    <property type="project" value="UniProtKB-EC"/>
</dbReference>
<dbReference type="InterPro" id="IPR018089">
    <property type="entry name" value="OMPdecase_AS"/>
</dbReference>
<dbReference type="SMART" id="SM00934">
    <property type="entry name" value="OMPdecase"/>
    <property type="match status" value="1"/>
</dbReference>
<dbReference type="EC" id="4.1.1.23" evidence="7"/>
<dbReference type="RefSeq" id="WP_311421158.1">
    <property type="nucleotide sequence ID" value="NZ_JAVREH010000001.1"/>
</dbReference>
<dbReference type="InterPro" id="IPR013785">
    <property type="entry name" value="Aldolase_TIM"/>
</dbReference>
<dbReference type="Pfam" id="PF00215">
    <property type="entry name" value="OMPdecase"/>
    <property type="match status" value="1"/>
</dbReference>
<dbReference type="SUPFAM" id="SSF51366">
    <property type="entry name" value="Ribulose-phoshate binding barrel"/>
    <property type="match status" value="1"/>
</dbReference>
<comment type="pathway">
    <text evidence="1 7">Pyrimidine metabolism; UMP biosynthesis via de novo pathway; UMP from orotate: step 2/2.</text>
</comment>
<accession>A0ABU2J5J1</accession>
<evidence type="ECO:0000313" key="10">
    <source>
        <dbReference type="Proteomes" id="UP001183176"/>
    </source>
</evidence>
<name>A0ABU2J5J1_9ACTN</name>
<protein>
    <recommendedName>
        <fullName evidence="7">Orotidine 5'-phosphate decarboxylase</fullName>
        <ecNumber evidence="7">4.1.1.23</ecNumber>
    </recommendedName>
    <alternativeName>
        <fullName evidence="7">OMP decarboxylase</fullName>
        <shortName evidence="7">OMPDCase</shortName>
        <shortName evidence="7">OMPdecase</shortName>
    </alternativeName>
</protein>